<sequence>MLFKKGLEALVAMQAPYLPKTKVQATINQKLVILDWHHAQPHPNQSATAGWFQSIFPELKIKQLLISKWLKNEAKIQQQALDTLGGQK</sequence>
<comment type="caution">
    <text evidence="1">The sequence shown here is derived from an EMBL/GenBank/DDBJ whole genome shotgun (WGS) entry which is preliminary data.</text>
</comment>
<dbReference type="AlphaFoldDB" id="A0A9P6NKS7"/>
<dbReference type="Proteomes" id="UP000886653">
    <property type="component" value="Unassembled WGS sequence"/>
</dbReference>
<name>A0A9P6NKS7_9BASI</name>
<proteinExistence type="predicted"/>
<gene>
    <name evidence="1" type="ORF">CROQUDRAFT_93858</name>
</gene>
<dbReference type="EMBL" id="MU167277">
    <property type="protein sequence ID" value="KAG0145385.1"/>
    <property type="molecule type" value="Genomic_DNA"/>
</dbReference>
<dbReference type="Gene3D" id="1.10.10.60">
    <property type="entry name" value="Homeodomain-like"/>
    <property type="match status" value="1"/>
</dbReference>
<evidence type="ECO:0000313" key="2">
    <source>
        <dbReference type="Proteomes" id="UP000886653"/>
    </source>
</evidence>
<evidence type="ECO:0000313" key="1">
    <source>
        <dbReference type="EMBL" id="KAG0145385.1"/>
    </source>
</evidence>
<keyword evidence="2" id="KW-1185">Reference proteome</keyword>
<dbReference type="OrthoDB" id="2506894at2759"/>
<reference evidence="1" key="1">
    <citation type="submission" date="2013-11" db="EMBL/GenBank/DDBJ databases">
        <title>Genome sequence of the fusiform rust pathogen reveals effectors for host alternation and coevolution with pine.</title>
        <authorList>
            <consortium name="DOE Joint Genome Institute"/>
            <person name="Smith K."/>
            <person name="Pendleton A."/>
            <person name="Kubisiak T."/>
            <person name="Anderson C."/>
            <person name="Salamov A."/>
            <person name="Aerts A."/>
            <person name="Riley R."/>
            <person name="Clum A."/>
            <person name="Lindquist E."/>
            <person name="Ence D."/>
            <person name="Campbell M."/>
            <person name="Kronenberg Z."/>
            <person name="Feau N."/>
            <person name="Dhillon B."/>
            <person name="Hamelin R."/>
            <person name="Burleigh J."/>
            <person name="Smith J."/>
            <person name="Yandell M."/>
            <person name="Nelson C."/>
            <person name="Grigoriev I."/>
            <person name="Davis J."/>
        </authorList>
    </citation>
    <scope>NUCLEOTIDE SEQUENCE</scope>
    <source>
        <strain evidence="1">G11</strain>
    </source>
</reference>
<protein>
    <submittedName>
        <fullName evidence="1">Uncharacterized protein</fullName>
    </submittedName>
</protein>
<accession>A0A9P6NKS7</accession>
<organism evidence="1 2">
    <name type="scientific">Cronartium quercuum f. sp. fusiforme G11</name>
    <dbReference type="NCBI Taxonomy" id="708437"/>
    <lineage>
        <taxon>Eukaryota</taxon>
        <taxon>Fungi</taxon>
        <taxon>Dikarya</taxon>
        <taxon>Basidiomycota</taxon>
        <taxon>Pucciniomycotina</taxon>
        <taxon>Pucciniomycetes</taxon>
        <taxon>Pucciniales</taxon>
        <taxon>Coleosporiaceae</taxon>
        <taxon>Cronartium</taxon>
    </lineage>
</organism>